<evidence type="ECO:0000313" key="1">
    <source>
        <dbReference type="EMBL" id="MBW90288.1"/>
    </source>
</evidence>
<dbReference type="EMBL" id="GGEC01009806">
    <property type="protein sequence ID" value="MBW90289.1"/>
    <property type="molecule type" value="Transcribed_RNA"/>
</dbReference>
<accession>A0A2P2J9Z3</accession>
<dbReference type="EMBL" id="GGEC01009805">
    <property type="protein sequence ID" value="MBW90288.1"/>
    <property type="molecule type" value="Transcribed_RNA"/>
</dbReference>
<name>A0A2P2J9Z3_RHIMU</name>
<sequence length="124" mass="13480">MSLCVSGEPFKGSALLILELTSPISSKFFSKVKHATEDIEFNLHPVGSVLSSDLLYNSFIFLSNSRQCDKIFRTSSGSGLPGSGGMAASRTSLLSYSSSHMGMRDCTIFTSEFACERDIYILNC</sequence>
<dbReference type="AlphaFoldDB" id="A0A2P2J9Z3"/>
<proteinExistence type="predicted"/>
<reference evidence="1" key="1">
    <citation type="submission" date="2018-02" db="EMBL/GenBank/DDBJ databases">
        <title>Rhizophora mucronata_Transcriptome.</title>
        <authorList>
            <person name="Meera S.P."/>
            <person name="Sreeshan A."/>
            <person name="Augustine A."/>
        </authorList>
    </citation>
    <scope>NUCLEOTIDE SEQUENCE</scope>
    <source>
        <tissue evidence="1">Leaf</tissue>
    </source>
</reference>
<protein>
    <submittedName>
        <fullName evidence="1">DNA polymerase zeta catalytic subunit</fullName>
    </submittedName>
</protein>
<organism evidence="1">
    <name type="scientific">Rhizophora mucronata</name>
    <name type="common">Asiatic mangrove</name>
    <dbReference type="NCBI Taxonomy" id="61149"/>
    <lineage>
        <taxon>Eukaryota</taxon>
        <taxon>Viridiplantae</taxon>
        <taxon>Streptophyta</taxon>
        <taxon>Embryophyta</taxon>
        <taxon>Tracheophyta</taxon>
        <taxon>Spermatophyta</taxon>
        <taxon>Magnoliopsida</taxon>
        <taxon>eudicotyledons</taxon>
        <taxon>Gunneridae</taxon>
        <taxon>Pentapetalae</taxon>
        <taxon>rosids</taxon>
        <taxon>fabids</taxon>
        <taxon>Malpighiales</taxon>
        <taxon>Rhizophoraceae</taxon>
        <taxon>Rhizophora</taxon>
    </lineage>
</organism>